<accession>A0AAD5P5A4</accession>
<reference evidence="2" key="2">
    <citation type="submission" date="2023-02" db="EMBL/GenBank/DDBJ databases">
        <authorList>
            <person name="Swenson N.G."/>
            <person name="Wegrzyn J.L."/>
            <person name="Mcevoy S.L."/>
        </authorList>
    </citation>
    <scope>NUCLEOTIDE SEQUENCE</scope>
    <source>
        <strain evidence="2">91603</strain>
        <tissue evidence="2">Leaf</tissue>
    </source>
</reference>
<comment type="caution">
    <text evidence="2">The sequence shown here is derived from an EMBL/GenBank/DDBJ whole genome shotgun (WGS) entry which is preliminary data.</text>
</comment>
<keyword evidence="3" id="KW-1185">Reference proteome</keyword>
<feature type="region of interest" description="Disordered" evidence="1">
    <location>
        <begin position="107"/>
        <end position="127"/>
    </location>
</feature>
<sequence>MAAENEYREEDQNVKDNVNVSEVDNQLEYVNIEENVAEVDNLAVVRYVPQNDEHIQQTENVVQNEHALDNEDLDQYLLTGLPDILPTQMEVKEDYWKGIDDDMSEGPQFVPLKDFIGKEDRVEPSSK</sequence>
<evidence type="ECO:0000313" key="3">
    <source>
        <dbReference type="Proteomes" id="UP001064489"/>
    </source>
</evidence>
<dbReference type="AlphaFoldDB" id="A0AAD5P5A4"/>
<gene>
    <name evidence="2" type="ORF">LWI28_014048</name>
</gene>
<name>A0AAD5P5A4_ACENE</name>
<evidence type="ECO:0000313" key="2">
    <source>
        <dbReference type="EMBL" id="KAI9200848.1"/>
    </source>
</evidence>
<evidence type="ECO:0000256" key="1">
    <source>
        <dbReference type="SAM" id="MobiDB-lite"/>
    </source>
</evidence>
<reference evidence="2" key="1">
    <citation type="journal article" date="2022" name="Plant J.">
        <title>Strategies of tolerance reflected in two North American maple genomes.</title>
        <authorList>
            <person name="McEvoy S.L."/>
            <person name="Sezen U.U."/>
            <person name="Trouern-Trend A."/>
            <person name="McMahon S.M."/>
            <person name="Schaberg P.G."/>
            <person name="Yang J."/>
            <person name="Wegrzyn J.L."/>
            <person name="Swenson N.G."/>
        </authorList>
    </citation>
    <scope>NUCLEOTIDE SEQUENCE</scope>
    <source>
        <strain evidence="2">91603</strain>
    </source>
</reference>
<dbReference type="Proteomes" id="UP001064489">
    <property type="component" value="Chromosome 9"/>
</dbReference>
<dbReference type="EMBL" id="JAJSOW010000001">
    <property type="protein sequence ID" value="KAI9200848.1"/>
    <property type="molecule type" value="Genomic_DNA"/>
</dbReference>
<feature type="compositionally biased region" description="Basic and acidic residues" evidence="1">
    <location>
        <begin position="115"/>
        <end position="127"/>
    </location>
</feature>
<organism evidence="2 3">
    <name type="scientific">Acer negundo</name>
    <name type="common">Box elder</name>
    <dbReference type="NCBI Taxonomy" id="4023"/>
    <lineage>
        <taxon>Eukaryota</taxon>
        <taxon>Viridiplantae</taxon>
        <taxon>Streptophyta</taxon>
        <taxon>Embryophyta</taxon>
        <taxon>Tracheophyta</taxon>
        <taxon>Spermatophyta</taxon>
        <taxon>Magnoliopsida</taxon>
        <taxon>eudicotyledons</taxon>
        <taxon>Gunneridae</taxon>
        <taxon>Pentapetalae</taxon>
        <taxon>rosids</taxon>
        <taxon>malvids</taxon>
        <taxon>Sapindales</taxon>
        <taxon>Sapindaceae</taxon>
        <taxon>Hippocastanoideae</taxon>
        <taxon>Acereae</taxon>
        <taxon>Acer</taxon>
    </lineage>
</organism>
<proteinExistence type="predicted"/>
<protein>
    <submittedName>
        <fullName evidence="2">Uncharacterized protein</fullName>
    </submittedName>
</protein>